<dbReference type="PROSITE" id="PS50110">
    <property type="entry name" value="RESPONSE_REGULATORY"/>
    <property type="match status" value="1"/>
</dbReference>
<dbReference type="GO" id="GO:0006355">
    <property type="term" value="P:regulation of DNA-templated transcription"/>
    <property type="evidence" value="ECO:0007669"/>
    <property type="project" value="InterPro"/>
</dbReference>
<dbReference type="GO" id="GO:0032993">
    <property type="term" value="C:protein-DNA complex"/>
    <property type="evidence" value="ECO:0007669"/>
    <property type="project" value="TreeGrafter"/>
</dbReference>
<dbReference type="Proteomes" id="UP000242687">
    <property type="component" value="Unassembled WGS sequence"/>
</dbReference>
<dbReference type="FunFam" id="1.10.10.10:FF:000005">
    <property type="entry name" value="Two-component system response regulator"/>
    <property type="match status" value="1"/>
</dbReference>
<dbReference type="InterPro" id="IPR036388">
    <property type="entry name" value="WH-like_DNA-bd_sf"/>
</dbReference>
<evidence type="ECO:0000256" key="3">
    <source>
        <dbReference type="ARBA" id="ARBA00023015"/>
    </source>
</evidence>
<evidence type="ECO:0000256" key="2">
    <source>
        <dbReference type="ARBA" id="ARBA00023012"/>
    </source>
</evidence>
<dbReference type="InterPro" id="IPR011006">
    <property type="entry name" value="CheY-like_superfamily"/>
</dbReference>
<evidence type="ECO:0000256" key="6">
    <source>
        <dbReference type="PROSITE-ProRule" id="PRU00169"/>
    </source>
</evidence>
<dbReference type="InterPro" id="IPR001867">
    <property type="entry name" value="OmpR/PhoB-type_DNA-bd"/>
</dbReference>
<dbReference type="CDD" id="cd19935">
    <property type="entry name" value="REC_OmpR_CusR-like"/>
    <property type="match status" value="1"/>
</dbReference>
<comment type="caution">
    <text evidence="10">The sequence shown here is derived from an EMBL/GenBank/DDBJ whole genome shotgun (WGS) entry which is preliminary data.</text>
</comment>
<dbReference type="InterPro" id="IPR039420">
    <property type="entry name" value="WalR-like"/>
</dbReference>
<dbReference type="Gene3D" id="6.10.250.690">
    <property type="match status" value="1"/>
</dbReference>
<dbReference type="FunFam" id="3.40.50.2300:FF:000001">
    <property type="entry name" value="DNA-binding response regulator PhoB"/>
    <property type="match status" value="1"/>
</dbReference>
<evidence type="ECO:0000259" key="9">
    <source>
        <dbReference type="PROSITE" id="PS51755"/>
    </source>
</evidence>
<dbReference type="InterPro" id="IPR001789">
    <property type="entry name" value="Sig_transdc_resp-reg_receiver"/>
</dbReference>
<feature type="modified residue" description="4-aspartylphosphate" evidence="6">
    <location>
        <position position="52"/>
    </location>
</feature>
<sequence>MAHILLVEDEEKVASFITNGLGEHNHQVDVMNDGFAGLNAAISNKYDLIILDIMLPIINGIELCKQIREHKLRVPVLMLSALGSVDDKVNGLKAGADDYLLKPFHFSELLARIDALMRRQQVVQAADEHVLAFEDLKLNMWDKTAERAGKQIVLTAKEYALLDLFLRNPNKLLSREFITEKVWGLNFDTGTNMVDVYVNYLRNKVQKGFDRKLIHTVIGMGYILK</sequence>
<evidence type="ECO:0000259" key="8">
    <source>
        <dbReference type="PROSITE" id="PS50110"/>
    </source>
</evidence>
<dbReference type="Pfam" id="PF00072">
    <property type="entry name" value="Response_reg"/>
    <property type="match status" value="1"/>
</dbReference>
<reference evidence="10 11" key="1">
    <citation type="submission" date="2017-11" db="EMBL/GenBank/DDBJ databases">
        <title>Genomic Encyclopedia of Archaeal and Bacterial Type Strains, Phase II (KMG-II): From Individual Species to Whole Genera.</title>
        <authorList>
            <person name="Goeker M."/>
        </authorList>
    </citation>
    <scope>NUCLEOTIDE SEQUENCE [LARGE SCALE GENOMIC DNA]</scope>
    <source>
        <strain evidence="10 11">DSM 28175</strain>
    </source>
</reference>
<evidence type="ECO:0000256" key="1">
    <source>
        <dbReference type="ARBA" id="ARBA00022553"/>
    </source>
</evidence>
<evidence type="ECO:0000256" key="4">
    <source>
        <dbReference type="ARBA" id="ARBA00023125"/>
    </source>
</evidence>
<dbReference type="GO" id="GO:0005829">
    <property type="term" value="C:cytosol"/>
    <property type="evidence" value="ECO:0007669"/>
    <property type="project" value="TreeGrafter"/>
</dbReference>
<keyword evidence="11" id="KW-1185">Reference proteome</keyword>
<keyword evidence="5" id="KW-0804">Transcription</keyword>
<dbReference type="SMART" id="SM00448">
    <property type="entry name" value="REC"/>
    <property type="match status" value="1"/>
</dbReference>
<dbReference type="PROSITE" id="PS51755">
    <property type="entry name" value="OMPR_PHOB"/>
    <property type="match status" value="1"/>
</dbReference>
<feature type="domain" description="Response regulatory" evidence="8">
    <location>
        <begin position="3"/>
        <end position="117"/>
    </location>
</feature>
<evidence type="ECO:0000256" key="5">
    <source>
        <dbReference type="ARBA" id="ARBA00023163"/>
    </source>
</evidence>
<dbReference type="EMBL" id="PGFJ01000001">
    <property type="protein sequence ID" value="PJJ83082.1"/>
    <property type="molecule type" value="Genomic_DNA"/>
</dbReference>
<dbReference type="Gene3D" id="1.10.10.10">
    <property type="entry name" value="Winged helix-like DNA-binding domain superfamily/Winged helix DNA-binding domain"/>
    <property type="match status" value="1"/>
</dbReference>
<dbReference type="PANTHER" id="PTHR48111">
    <property type="entry name" value="REGULATOR OF RPOS"/>
    <property type="match status" value="1"/>
</dbReference>
<evidence type="ECO:0000256" key="7">
    <source>
        <dbReference type="PROSITE-ProRule" id="PRU01091"/>
    </source>
</evidence>
<proteinExistence type="predicted"/>
<keyword evidence="4 7" id="KW-0238">DNA-binding</keyword>
<dbReference type="PANTHER" id="PTHR48111:SF22">
    <property type="entry name" value="REGULATOR OF RPOS"/>
    <property type="match status" value="1"/>
</dbReference>
<keyword evidence="3" id="KW-0805">Transcription regulation</keyword>
<gene>
    <name evidence="10" type="ORF">CLV57_0059</name>
</gene>
<keyword evidence="1 6" id="KW-0597">Phosphoprotein</keyword>
<name>A0A2H9VQH6_9SPHI</name>
<keyword evidence="2" id="KW-0902">Two-component regulatory system</keyword>
<dbReference type="Gene3D" id="3.40.50.2300">
    <property type="match status" value="1"/>
</dbReference>
<dbReference type="SMART" id="SM00862">
    <property type="entry name" value="Trans_reg_C"/>
    <property type="match status" value="1"/>
</dbReference>
<evidence type="ECO:0000313" key="11">
    <source>
        <dbReference type="Proteomes" id="UP000242687"/>
    </source>
</evidence>
<evidence type="ECO:0000313" key="10">
    <source>
        <dbReference type="EMBL" id="PJJ83082.1"/>
    </source>
</evidence>
<dbReference type="GO" id="GO:0000976">
    <property type="term" value="F:transcription cis-regulatory region binding"/>
    <property type="evidence" value="ECO:0007669"/>
    <property type="project" value="TreeGrafter"/>
</dbReference>
<accession>A0A2H9VQH6</accession>
<feature type="DNA-binding region" description="OmpR/PhoB-type" evidence="7">
    <location>
        <begin position="128"/>
        <end position="225"/>
    </location>
</feature>
<feature type="domain" description="OmpR/PhoB-type" evidence="9">
    <location>
        <begin position="128"/>
        <end position="225"/>
    </location>
</feature>
<dbReference type="RefSeq" id="WP_100339379.1">
    <property type="nucleotide sequence ID" value="NZ_PGFJ01000001.1"/>
</dbReference>
<dbReference type="OrthoDB" id="9790442at2"/>
<protein>
    <submittedName>
        <fullName evidence="10">DNA-binding response OmpR family regulator</fullName>
    </submittedName>
</protein>
<dbReference type="GO" id="GO:0000156">
    <property type="term" value="F:phosphorelay response regulator activity"/>
    <property type="evidence" value="ECO:0007669"/>
    <property type="project" value="TreeGrafter"/>
</dbReference>
<dbReference type="SUPFAM" id="SSF52172">
    <property type="entry name" value="CheY-like"/>
    <property type="match status" value="1"/>
</dbReference>
<dbReference type="CDD" id="cd00383">
    <property type="entry name" value="trans_reg_C"/>
    <property type="match status" value="1"/>
</dbReference>
<dbReference type="AlphaFoldDB" id="A0A2H9VQH6"/>
<dbReference type="Pfam" id="PF00486">
    <property type="entry name" value="Trans_reg_C"/>
    <property type="match status" value="1"/>
</dbReference>
<organism evidence="10 11">
    <name type="scientific">Mucilaginibacter auburnensis</name>
    <dbReference type="NCBI Taxonomy" id="1457233"/>
    <lineage>
        <taxon>Bacteria</taxon>
        <taxon>Pseudomonadati</taxon>
        <taxon>Bacteroidota</taxon>
        <taxon>Sphingobacteriia</taxon>
        <taxon>Sphingobacteriales</taxon>
        <taxon>Sphingobacteriaceae</taxon>
        <taxon>Mucilaginibacter</taxon>
    </lineage>
</organism>